<proteinExistence type="predicted"/>
<name>A0ABR0NMI1_GOSAR</name>
<gene>
    <name evidence="1" type="ORF">PVK06_030144</name>
</gene>
<accession>A0ABR0NMI1</accession>
<evidence type="ECO:0008006" key="3">
    <source>
        <dbReference type="Google" id="ProtNLM"/>
    </source>
</evidence>
<dbReference type="Proteomes" id="UP001358586">
    <property type="component" value="Chromosome 9"/>
</dbReference>
<evidence type="ECO:0000313" key="2">
    <source>
        <dbReference type="Proteomes" id="UP001358586"/>
    </source>
</evidence>
<protein>
    <recommendedName>
        <fullName evidence="3">HAT C-terminal dimerisation domain-containing protein</fullName>
    </recommendedName>
</protein>
<dbReference type="EMBL" id="JARKNE010000009">
    <property type="protein sequence ID" value="KAK5802543.1"/>
    <property type="molecule type" value="Genomic_DNA"/>
</dbReference>
<evidence type="ECO:0000313" key="1">
    <source>
        <dbReference type="EMBL" id="KAK5802543.1"/>
    </source>
</evidence>
<sequence length="73" mass="8606">MSTTTTERAFSAMKIGKPRLRNRMEDDLLLTYLVAYIEKDRAQEFSTDSIIDEFDLMKKQMMQFMMPSIDKSD</sequence>
<reference evidence="1 2" key="1">
    <citation type="submission" date="2023-03" db="EMBL/GenBank/DDBJ databases">
        <title>WGS of Gossypium arboreum.</title>
        <authorList>
            <person name="Yu D."/>
        </authorList>
    </citation>
    <scope>NUCLEOTIDE SEQUENCE [LARGE SCALE GENOMIC DNA]</scope>
    <source>
        <tissue evidence="1">Leaf</tissue>
    </source>
</reference>
<organism evidence="1 2">
    <name type="scientific">Gossypium arboreum</name>
    <name type="common">Tree cotton</name>
    <name type="synonym">Gossypium nanking</name>
    <dbReference type="NCBI Taxonomy" id="29729"/>
    <lineage>
        <taxon>Eukaryota</taxon>
        <taxon>Viridiplantae</taxon>
        <taxon>Streptophyta</taxon>
        <taxon>Embryophyta</taxon>
        <taxon>Tracheophyta</taxon>
        <taxon>Spermatophyta</taxon>
        <taxon>Magnoliopsida</taxon>
        <taxon>eudicotyledons</taxon>
        <taxon>Gunneridae</taxon>
        <taxon>Pentapetalae</taxon>
        <taxon>rosids</taxon>
        <taxon>malvids</taxon>
        <taxon>Malvales</taxon>
        <taxon>Malvaceae</taxon>
        <taxon>Malvoideae</taxon>
        <taxon>Gossypium</taxon>
    </lineage>
</organism>
<comment type="caution">
    <text evidence="1">The sequence shown here is derived from an EMBL/GenBank/DDBJ whole genome shotgun (WGS) entry which is preliminary data.</text>
</comment>
<keyword evidence="2" id="KW-1185">Reference proteome</keyword>